<accession>A0ABU6TIN1</accession>
<comment type="similarity">
    <text evidence="3">Belongs to the fatty acid desaturase type 1 family.</text>
</comment>
<organism evidence="14 15">
    <name type="scientific">Stylosanthes scabra</name>
    <dbReference type="NCBI Taxonomy" id="79078"/>
    <lineage>
        <taxon>Eukaryota</taxon>
        <taxon>Viridiplantae</taxon>
        <taxon>Streptophyta</taxon>
        <taxon>Embryophyta</taxon>
        <taxon>Tracheophyta</taxon>
        <taxon>Spermatophyta</taxon>
        <taxon>Magnoliopsida</taxon>
        <taxon>eudicotyledons</taxon>
        <taxon>Gunneridae</taxon>
        <taxon>Pentapetalae</taxon>
        <taxon>rosids</taxon>
        <taxon>fabids</taxon>
        <taxon>Fabales</taxon>
        <taxon>Fabaceae</taxon>
        <taxon>Papilionoideae</taxon>
        <taxon>50 kb inversion clade</taxon>
        <taxon>dalbergioids sensu lato</taxon>
        <taxon>Dalbergieae</taxon>
        <taxon>Pterocarpus clade</taxon>
        <taxon>Stylosanthes</taxon>
    </lineage>
</organism>
<feature type="transmembrane region" description="Helical" evidence="12">
    <location>
        <begin position="121"/>
        <end position="140"/>
    </location>
</feature>
<evidence type="ECO:0000256" key="6">
    <source>
        <dbReference type="ARBA" id="ARBA00022723"/>
    </source>
</evidence>
<evidence type="ECO:0000256" key="8">
    <source>
        <dbReference type="ARBA" id="ARBA00023002"/>
    </source>
</evidence>
<dbReference type="InterPro" id="IPR001199">
    <property type="entry name" value="Cyt_B5-like_heme/steroid-bd"/>
</dbReference>
<comment type="subcellular location">
    <subcellularLocation>
        <location evidence="1">Membrane</location>
        <topology evidence="1">Multi-pass membrane protein</topology>
    </subcellularLocation>
</comment>
<keyword evidence="15" id="KW-1185">Reference proteome</keyword>
<evidence type="ECO:0000313" key="14">
    <source>
        <dbReference type="EMBL" id="MED6148121.1"/>
    </source>
</evidence>
<dbReference type="PIRSF" id="PIRSF015921">
    <property type="entry name" value="FA_sphinglp_des"/>
    <property type="match status" value="1"/>
</dbReference>
<gene>
    <name evidence="14" type="ORF">PIB30_050192</name>
</gene>
<evidence type="ECO:0000313" key="15">
    <source>
        <dbReference type="Proteomes" id="UP001341840"/>
    </source>
</evidence>
<keyword evidence="9" id="KW-0408">Iron</keyword>
<evidence type="ECO:0000256" key="3">
    <source>
        <dbReference type="ARBA" id="ARBA00009295"/>
    </source>
</evidence>
<keyword evidence="11 12" id="KW-0472">Membrane</keyword>
<dbReference type="Pfam" id="PF00173">
    <property type="entry name" value="Cyt-b5"/>
    <property type="match status" value="1"/>
</dbReference>
<keyword evidence="7 12" id="KW-1133">Transmembrane helix</keyword>
<dbReference type="InterPro" id="IPR012171">
    <property type="entry name" value="Fatty_acid_desaturase"/>
</dbReference>
<feature type="transmembrane region" description="Helical" evidence="12">
    <location>
        <begin position="183"/>
        <end position="202"/>
    </location>
</feature>
<evidence type="ECO:0000256" key="5">
    <source>
        <dbReference type="ARBA" id="ARBA00022692"/>
    </source>
</evidence>
<evidence type="ECO:0000256" key="11">
    <source>
        <dbReference type="ARBA" id="ARBA00023136"/>
    </source>
</evidence>
<feature type="transmembrane region" description="Helical" evidence="12">
    <location>
        <begin position="146"/>
        <end position="162"/>
    </location>
</feature>
<dbReference type="Pfam" id="PF00487">
    <property type="entry name" value="FA_desaturase"/>
    <property type="match status" value="1"/>
</dbReference>
<sequence length="456" mass="52317">MAEPQPDPPLSPPPTNYISLEELRKHNTPQDLWISIHGKVYNVTNWLQHHPGGSLPLLNLAGQDVTDAFLAFHPKHASTFLHPFFTGSYLSNHTVSEVSRDYRNLLSTFTRMGLFERNRGVIASLFFIFFMFCVSVYGVLFGQTGLVRVGSGGLMGFLWIQSGWIGHDSGHYMIVSSKKVNRVLQILSGNVLAGISIGWWKWNHNAHHIACNSLDFDPDLQHLPFFVVSSRFFNSIFSCFYERFMKFDSFSRFLVSYQHWTFYPVMCFARLNLFAQSFMLLFSNRKVPDRGTEILGLIAFWIWYPLLVSCLPNWGERVLFVLASFSVTGIQHVQFCLNHFSAKVYVGPPNATDWCEKQCNGTLDVSSSSWMDWFHGGLQFQVEHHLFPRLPRCHLRRISPFVKDLCKKHNLPYNCVSFWKANVLTIRTLRNAALQARDVSSPVPKNLVWEAVNTHG</sequence>
<feature type="transmembrane region" description="Helical" evidence="12">
    <location>
        <begin position="262"/>
        <end position="282"/>
    </location>
</feature>
<dbReference type="Proteomes" id="UP001341840">
    <property type="component" value="Unassembled WGS sequence"/>
</dbReference>
<proteinExistence type="inferred from homology"/>
<dbReference type="SUPFAM" id="SSF55856">
    <property type="entry name" value="Cytochrome b5-like heme/steroid binding domain"/>
    <property type="match status" value="1"/>
</dbReference>
<dbReference type="SMART" id="SM01117">
    <property type="entry name" value="Cyt-b5"/>
    <property type="match status" value="1"/>
</dbReference>
<dbReference type="Gene3D" id="3.10.120.10">
    <property type="entry name" value="Cytochrome b5-like heme/steroid binding domain"/>
    <property type="match status" value="1"/>
</dbReference>
<evidence type="ECO:0000256" key="9">
    <source>
        <dbReference type="ARBA" id="ARBA00023004"/>
    </source>
</evidence>
<dbReference type="InterPro" id="IPR005804">
    <property type="entry name" value="FA_desaturase_dom"/>
</dbReference>
<dbReference type="PANTHER" id="PTHR19353:SF30">
    <property type="entry name" value="DELTA 8-(E)-SPHINGOLIPID DESATURASE"/>
    <property type="match status" value="1"/>
</dbReference>
<evidence type="ECO:0000256" key="2">
    <source>
        <dbReference type="ARBA" id="ARBA00005189"/>
    </source>
</evidence>
<dbReference type="InterPro" id="IPR036400">
    <property type="entry name" value="Cyt_B5-like_heme/steroid_sf"/>
</dbReference>
<feature type="transmembrane region" description="Helical" evidence="12">
    <location>
        <begin position="222"/>
        <end position="241"/>
    </location>
</feature>
<dbReference type="PROSITE" id="PS50255">
    <property type="entry name" value="CYTOCHROME_B5_2"/>
    <property type="match status" value="1"/>
</dbReference>
<keyword evidence="4" id="KW-0349">Heme</keyword>
<comment type="caution">
    <text evidence="14">The sequence shown here is derived from an EMBL/GenBank/DDBJ whole genome shotgun (WGS) entry which is preliminary data.</text>
</comment>
<evidence type="ECO:0000256" key="7">
    <source>
        <dbReference type="ARBA" id="ARBA00022989"/>
    </source>
</evidence>
<keyword evidence="5 12" id="KW-0812">Transmembrane</keyword>
<evidence type="ECO:0000256" key="12">
    <source>
        <dbReference type="SAM" id="Phobius"/>
    </source>
</evidence>
<reference evidence="14 15" key="1">
    <citation type="journal article" date="2023" name="Plants (Basel)">
        <title>Bridging the Gap: Combining Genomics and Transcriptomics Approaches to Understand Stylosanthes scabra, an Orphan Legume from the Brazilian Caatinga.</title>
        <authorList>
            <person name="Ferreira-Neto J.R.C."/>
            <person name="da Silva M.D."/>
            <person name="Binneck E."/>
            <person name="de Melo N.F."/>
            <person name="da Silva R.H."/>
            <person name="de Melo A.L.T.M."/>
            <person name="Pandolfi V."/>
            <person name="Bustamante F.O."/>
            <person name="Brasileiro-Vidal A.C."/>
            <person name="Benko-Iseppon A.M."/>
        </authorList>
    </citation>
    <scope>NUCLEOTIDE SEQUENCE [LARGE SCALE GENOMIC DNA]</scope>
    <source>
        <tissue evidence="14">Leaves</tissue>
    </source>
</reference>
<keyword evidence="8" id="KW-0560">Oxidoreductase</keyword>
<evidence type="ECO:0000259" key="13">
    <source>
        <dbReference type="PROSITE" id="PS50255"/>
    </source>
</evidence>
<comment type="pathway">
    <text evidence="2">Lipid metabolism.</text>
</comment>
<evidence type="ECO:0000256" key="10">
    <source>
        <dbReference type="ARBA" id="ARBA00023098"/>
    </source>
</evidence>
<evidence type="ECO:0000256" key="1">
    <source>
        <dbReference type="ARBA" id="ARBA00004141"/>
    </source>
</evidence>
<feature type="domain" description="Cytochrome b5 heme-binding" evidence="13">
    <location>
        <begin position="15"/>
        <end position="90"/>
    </location>
</feature>
<keyword evidence="6" id="KW-0479">Metal-binding</keyword>
<feature type="transmembrane region" description="Helical" evidence="12">
    <location>
        <begin position="294"/>
        <end position="314"/>
    </location>
</feature>
<evidence type="ECO:0000256" key="4">
    <source>
        <dbReference type="ARBA" id="ARBA00022617"/>
    </source>
</evidence>
<keyword evidence="10" id="KW-0443">Lipid metabolism</keyword>
<dbReference type="EMBL" id="JASCZI010090964">
    <property type="protein sequence ID" value="MED6148121.1"/>
    <property type="molecule type" value="Genomic_DNA"/>
</dbReference>
<dbReference type="CDD" id="cd03506">
    <property type="entry name" value="Delta6-FADS-like"/>
    <property type="match status" value="1"/>
</dbReference>
<protein>
    <recommendedName>
        <fullName evidence="13">Cytochrome b5 heme-binding domain-containing protein</fullName>
    </recommendedName>
</protein>
<dbReference type="PANTHER" id="PTHR19353">
    <property type="entry name" value="FATTY ACID DESATURASE 2"/>
    <property type="match status" value="1"/>
</dbReference>
<name>A0ABU6TIN1_9FABA</name>